<comment type="caution">
    <text evidence="3">The sequence shown here is derived from an EMBL/GenBank/DDBJ whole genome shotgun (WGS) entry which is preliminary data.</text>
</comment>
<evidence type="ECO:0000313" key="3">
    <source>
        <dbReference type="EMBL" id="GFR84259.1"/>
    </source>
</evidence>
<reference evidence="3 4" key="1">
    <citation type="journal article" date="2021" name="Elife">
        <title>Chloroplast acquisition without the gene transfer in kleptoplastic sea slugs, Plakobranchus ocellatus.</title>
        <authorList>
            <person name="Maeda T."/>
            <person name="Takahashi S."/>
            <person name="Yoshida T."/>
            <person name="Shimamura S."/>
            <person name="Takaki Y."/>
            <person name="Nagai Y."/>
            <person name="Toyoda A."/>
            <person name="Suzuki Y."/>
            <person name="Arimoto A."/>
            <person name="Ishii H."/>
            <person name="Satoh N."/>
            <person name="Nishiyama T."/>
            <person name="Hasebe M."/>
            <person name="Maruyama T."/>
            <person name="Minagawa J."/>
            <person name="Obokata J."/>
            <person name="Shigenobu S."/>
        </authorList>
    </citation>
    <scope>NUCLEOTIDE SEQUENCE [LARGE SCALE GENOMIC DNA]</scope>
</reference>
<gene>
    <name evidence="3" type="ORF">ElyMa_000667400</name>
</gene>
<feature type="coiled-coil region" evidence="1">
    <location>
        <begin position="297"/>
        <end position="324"/>
    </location>
</feature>
<evidence type="ECO:0000256" key="2">
    <source>
        <dbReference type="SAM" id="SignalP"/>
    </source>
</evidence>
<evidence type="ECO:0000256" key="1">
    <source>
        <dbReference type="SAM" id="Coils"/>
    </source>
</evidence>
<sequence length="666" mass="75085">MYRYHHLLTSIVVLCSVLVVVSGTTLITRPGTSSGDCARLCVQDRDIDCRYYKFKKSKSMCILTPTLDPNINGLVKIDKPEPASNTQPASTWLAQLQARILALEQRNIDIKGLHQNLVELKAEVMGLKNSRALTHHLLRTTKEQEDQNVQALDQKVEVLKAESKRVEDAVMTLGDLEKTLGNKVRKNNEEQRENGLTMAMLSQTTKDERTSLRELAQSISTVKSDVQAVRKAVTELEVRFAGLTTDVMEKVSNFDAMVGPELKEFRNSQATLGEALGMLTKKIMKMAPLIPALERKFDQKLSSLVELEKQAVNLKEQLVFVNNRLGFTEKELKTNLDPMSKDNVERRAMLTDLRKEVAVVENHQHKIDEDVQAEAAARHALFKQISDLRVSRQAVVDKVVLVEKGIGNLREELHKQATDGPNGRLMSNLLKRQVAVLKSLKALRNTQGQVQAALNAYKVNMLKTHRLLLDKDQRRIREEVALGQLKSKLVKVYVKMKAMADRVPPAVMAALVDQQKRTLARVQQVRRDQADLRRRLGSFASTVMSARSHMKQSLLHEKADKAVLDSLNVRVARLNNRFNKLGKIPPGSVSALARLGDLVQTQRDLAGTATAYNTKLSTTQNQMMRQREWKARELANQMKLNTELSHLHNNIATILGPKHVVVRRKR</sequence>
<feature type="chain" id="PRO_5043786199" description="Apple domain-containing protein" evidence="2">
    <location>
        <begin position="24"/>
        <end position="666"/>
    </location>
</feature>
<accession>A0AAV4GFH0</accession>
<name>A0AAV4GFH0_9GAST</name>
<feature type="signal peptide" evidence="2">
    <location>
        <begin position="1"/>
        <end position="23"/>
    </location>
</feature>
<organism evidence="3 4">
    <name type="scientific">Elysia marginata</name>
    <dbReference type="NCBI Taxonomy" id="1093978"/>
    <lineage>
        <taxon>Eukaryota</taxon>
        <taxon>Metazoa</taxon>
        <taxon>Spiralia</taxon>
        <taxon>Lophotrochozoa</taxon>
        <taxon>Mollusca</taxon>
        <taxon>Gastropoda</taxon>
        <taxon>Heterobranchia</taxon>
        <taxon>Euthyneura</taxon>
        <taxon>Panpulmonata</taxon>
        <taxon>Sacoglossa</taxon>
        <taxon>Placobranchoidea</taxon>
        <taxon>Plakobranchidae</taxon>
        <taxon>Elysia</taxon>
    </lineage>
</organism>
<keyword evidence="2" id="KW-0732">Signal</keyword>
<keyword evidence="1" id="KW-0175">Coiled coil</keyword>
<keyword evidence="4" id="KW-1185">Reference proteome</keyword>
<proteinExistence type="predicted"/>
<evidence type="ECO:0008006" key="5">
    <source>
        <dbReference type="Google" id="ProtNLM"/>
    </source>
</evidence>
<protein>
    <recommendedName>
        <fullName evidence="5">Apple domain-containing protein</fullName>
    </recommendedName>
</protein>
<feature type="coiled-coil region" evidence="1">
    <location>
        <begin position="103"/>
        <end position="169"/>
    </location>
</feature>
<dbReference type="SUPFAM" id="SSF57414">
    <property type="entry name" value="Hairpin loop containing domain-like"/>
    <property type="match status" value="1"/>
</dbReference>
<dbReference type="AlphaFoldDB" id="A0AAV4GFH0"/>
<dbReference type="EMBL" id="BMAT01001375">
    <property type="protein sequence ID" value="GFR84259.1"/>
    <property type="molecule type" value="Genomic_DNA"/>
</dbReference>
<evidence type="ECO:0000313" key="4">
    <source>
        <dbReference type="Proteomes" id="UP000762676"/>
    </source>
</evidence>
<dbReference type="Proteomes" id="UP000762676">
    <property type="component" value="Unassembled WGS sequence"/>
</dbReference>